<feature type="coiled-coil region" evidence="1">
    <location>
        <begin position="96"/>
        <end position="155"/>
    </location>
</feature>
<evidence type="ECO:0000313" key="4">
    <source>
        <dbReference type="Proteomes" id="UP000033854"/>
    </source>
</evidence>
<dbReference type="AlphaFoldDB" id="A0A0G1BZH4"/>
<dbReference type="EMBL" id="LCDA01000005">
    <property type="protein sequence ID" value="KKS42843.1"/>
    <property type="molecule type" value="Genomic_DNA"/>
</dbReference>
<feature type="region of interest" description="Disordered" evidence="2">
    <location>
        <begin position="171"/>
        <end position="210"/>
    </location>
</feature>
<evidence type="ECO:0000256" key="2">
    <source>
        <dbReference type="SAM" id="MobiDB-lite"/>
    </source>
</evidence>
<feature type="compositionally biased region" description="Basic and acidic residues" evidence="2">
    <location>
        <begin position="178"/>
        <end position="193"/>
    </location>
</feature>
<feature type="compositionally biased region" description="Basic and acidic residues" evidence="2">
    <location>
        <begin position="51"/>
        <end position="70"/>
    </location>
</feature>
<organism evidence="3 4">
    <name type="scientific">Candidatus Collierbacteria bacterium GW2011_GWA2_42_17</name>
    <dbReference type="NCBI Taxonomy" id="1618378"/>
    <lineage>
        <taxon>Bacteria</taxon>
        <taxon>Candidatus Collieribacteriota</taxon>
    </lineage>
</organism>
<accession>A0A0G1BZH4</accession>
<evidence type="ECO:0000256" key="1">
    <source>
        <dbReference type="SAM" id="Coils"/>
    </source>
</evidence>
<keyword evidence="1" id="KW-0175">Coiled coil</keyword>
<sequence>MISKKISLTLLMLIVFQVSVVPSFAYTVVNYSQDRIVLTKGAVLGDNEDQQENKQEGDSQKTEDQQTDIKKEEIKVEGKDLKVSINSEDTKVFVNIRQKKLMNETLKKALEQKRESLKNALEALTEAGNITEKQRENLKTQIEKEHQAIDALQSSSLRKIEDSSIKMDLGEDMNVSSKDGRTEVDDKGTKVNFDDPISVEPGKDTMEVDLPNGDIKTINTPHNLLEKLKNIEVLDELSVTPEGTPESSLVATNSSAVYDLKGFKDEKFLGIVPVKIEKTVQVNPTDLAILGIQQSLVSRILDFLSR</sequence>
<comment type="caution">
    <text evidence="3">The sequence shown here is derived from an EMBL/GenBank/DDBJ whole genome shotgun (WGS) entry which is preliminary data.</text>
</comment>
<evidence type="ECO:0000313" key="3">
    <source>
        <dbReference type="EMBL" id="KKS42843.1"/>
    </source>
</evidence>
<dbReference type="Proteomes" id="UP000033854">
    <property type="component" value="Unassembled WGS sequence"/>
</dbReference>
<protein>
    <submittedName>
        <fullName evidence="3">Titin</fullName>
    </submittedName>
</protein>
<proteinExistence type="predicted"/>
<feature type="region of interest" description="Disordered" evidence="2">
    <location>
        <begin position="47"/>
        <end position="70"/>
    </location>
</feature>
<gene>
    <name evidence="3" type="ORF">UV06_C0005G0037</name>
</gene>
<name>A0A0G1BZH4_9BACT</name>
<reference evidence="3 4" key="1">
    <citation type="journal article" date="2015" name="Nature">
        <title>rRNA introns, odd ribosomes, and small enigmatic genomes across a large radiation of phyla.</title>
        <authorList>
            <person name="Brown C.T."/>
            <person name="Hug L.A."/>
            <person name="Thomas B.C."/>
            <person name="Sharon I."/>
            <person name="Castelle C.J."/>
            <person name="Singh A."/>
            <person name="Wilkins M.J."/>
            <person name="Williams K.H."/>
            <person name="Banfield J.F."/>
        </authorList>
    </citation>
    <scope>NUCLEOTIDE SEQUENCE [LARGE SCALE GENOMIC DNA]</scope>
</reference>